<evidence type="ECO:0000256" key="1">
    <source>
        <dbReference type="ARBA" id="ARBA00022679"/>
    </source>
</evidence>
<reference evidence="5 7" key="1">
    <citation type="submission" date="2020-06" db="EMBL/GenBank/DDBJ databases">
        <title>Anoxygenic phototrophic Chloroflexota member uses a Type I reaction center.</title>
        <authorList>
            <person name="Tsuji J.M."/>
            <person name="Shaw N.A."/>
            <person name="Nagashima S."/>
            <person name="Venkiteswaran J."/>
            <person name="Schiff S.L."/>
            <person name="Hanada S."/>
            <person name="Tank M."/>
            <person name="Neufeld J.D."/>
        </authorList>
    </citation>
    <scope>NUCLEOTIDE SEQUENCE [LARGE SCALE GENOMIC DNA]</scope>
    <source>
        <strain evidence="5">L227-S17</strain>
    </source>
</reference>
<dbReference type="GO" id="GO:0019878">
    <property type="term" value="P:lysine biosynthetic process via aminoadipic acid"/>
    <property type="evidence" value="ECO:0007669"/>
    <property type="project" value="TreeGrafter"/>
</dbReference>
<keyword evidence="2" id="KW-0464">Manganese</keyword>
<name>A0A8T7M8G9_9CHLR</name>
<dbReference type="PANTHER" id="PTHR10277">
    <property type="entry name" value="HOMOCITRATE SYNTHASE-RELATED"/>
    <property type="match status" value="1"/>
</dbReference>
<dbReference type="InterPro" id="IPR050073">
    <property type="entry name" value="2-IPM_HCS-like"/>
</dbReference>
<dbReference type="Pfam" id="PF00682">
    <property type="entry name" value="HMGL-like"/>
    <property type="match status" value="1"/>
</dbReference>
<gene>
    <name evidence="5" type="ORF">HXX08_21340</name>
    <name evidence="6" type="ORF">OZ401_003952</name>
</gene>
<dbReference type="InterPro" id="IPR013785">
    <property type="entry name" value="Aldolase_TIM"/>
</dbReference>
<dbReference type="InterPro" id="IPR002034">
    <property type="entry name" value="AIPM/Hcit_synth_CS"/>
</dbReference>
<accession>A0A8T7M8G9</accession>
<dbReference type="PROSITE" id="PS00815">
    <property type="entry name" value="AIPM_HOMOCIT_SYNTH_1"/>
    <property type="match status" value="1"/>
</dbReference>
<comment type="similarity">
    <text evidence="3">Belongs to the alpha-IPM synthase/homocitrate synthase family.</text>
</comment>
<reference evidence="6" key="2">
    <citation type="journal article" date="2024" name="Nature">
        <title>Anoxygenic phototroph of the Chloroflexota uses a type I reaction centre.</title>
        <authorList>
            <person name="Tsuji J.M."/>
            <person name="Shaw N.A."/>
            <person name="Nagashima S."/>
            <person name="Venkiteswaran J.J."/>
            <person name="Schiff S.L."/>
            <person name="Watanabe T."/>
            <person name="Fukui M."/>
            <person name="Hanada S."/>
            <person name="Tank M."/>
            <person name="Neufeld J.D."/>
        </authorList>
    </citation>
    <scope>NUCLEOTIDE SEQUENCE</scope>
    <source>
        <strain evidence="6">L227-S17</strain>
    </source>
</reference>
<dbReference type="Gene3D" id="3.20.20.70">
    <property type="entry name" value="Aldolase class I"/>
    <property type="match status" value="1"/>
</dbReference>
<dbReference type="GO" id="GO:0004410">
    <property type="term" value="F:homocitrate synthase activity"/>
    <property type="evidence" value="ECO:0007669"/>
    <property type="project" value="TreeGrafter"/>
</dbReference>
<evidence type="ECO:0000259" key="4">
    <source>
        <dbReference type="PROSITE" id="PS50991"/>
    </source>
</evidence>
<evidence type="ECO:0000313" key="5">
    <source>
        <dbReference type="EMBL" id="NWJ48409.1"/>
    </source>
</evidence>
<dbReference type="Proteomes" id="UP000521676">
    <property type="component" value="Unassembled WGS sequence"/>
</dbReference>
<evidence type="ECO:0000256" key="2">
    <source>
        <dbReference type="ARBA" id="ARBA00023211"/>
    </source>
</evidence>
<evidence type="ECO:0000313" key="7">
    <source>
        <dbReference type="Proteomes" id="UP000521676"/>
    </source>
</evidence>
<dbReference type="EMBL" id="CP128400">
    <property type="protein sequence ID" value="WJW68343.1"/>
    <property type="molecule type" value="Genomic_DNA"/>
</dbReference>
<evidence type="ECO:0000256" key="3">
    <source>
        <dbReference type="RuleBase" id="RU003523"/>
    </source>
</evidence>
<feature type="domain" description="Pyruvate carboxyltransferase" evidence="4">
    <location>
        <begin position="24"/>
        <end position="283"/>
    </location>
</feature>
<keyword evidence="1 3" id="KW-0808">Transferase</keyword>
<dbReference type="EMBL" id="JACATZ010000003">
    <property type="protein sequence ID" value="NWJ48409.1"/>
    <property type="molecule type" value="Genomic_DNA"/>
</dbReference>
<dbReference type="Gene3D" id="1.10.238.260">
    <property type="match status" value="1"/>
</dbReference>
<keyword evidence="8" id="KW-1185">Reference proteome</keyword>
<dbReference type="InterPro" id="IPR054691">
    <property type="entry name" value="LeuA/HCS_post-cat"/>
</dbReference>
<dbReference type="SUPFAM" id="SSF51569">
    <property type="entry name" value="Aldolase"/>
    <property type="match status" value="1"/>
</dbReference>
<sequence length="403" mass="44400">MEDTEPQNAAANGITPRRTNIKSVEILDTTLREGEQFSRAHFSFPQKIEIATALARFGVDYIEVGSPVSYPNALEELTTMVSQLKKRNSNSKVLVHCRVNQEDVDMALETGAYGINLFMGTSKFLQKASHGKSVEEVSKLACNMVEYVHSKGRFARFGAEDAFRTDLKDLLYICAALDEAGVDQVDFPDTVGGATPFEVYDRILEFTKRFRFKVEFHGHNDTGCGVANALAAMEAGAHCINVTVMGIGERNGICSLSGLVSRLYSLDRELVKQYNLVELPKLDKMVATILGVPIPHDMPITAPNAFTHKAGIHTKAILQDSQAYEVLRPEDFGIRRTLDIASRITGKHAIAARVRELELELEDADIAIITEKVRHAAGLEPISLENVDLIIKSHKPSSAGKED</sequence>
<proteinExistence type="inferred from homology"/>
<dbReference type="PANTHER" id="PTHR10277:SF48">
    <property type="entry name" value="HOMOCITRATE SYNTHASE, CYTOSOLIC ISOZYME-RELATED"/>
    <property type="match status" value="1"/>
</dbReference>
<protein>
    <submittedName>
        <fullName evidence="5">Homocitrate synthase</fullName>
    </submittedName>
</protein>
<organism evidence="5 7">
    <name type="scientific">Candidatus Chlorohelix allophototropha</name>
    <dbReference type="NCBI Taxonomy" id="3003348"/>
    <lineage>
        <taxon>Bacteria</taxon>
        <taxon>Bacillati</taxon>
        <taxon>Chloroflexota</taxon>
        <taxon>Chloroflexia</taxon>
        <taxon>Candidatus Chloroheliales</taxon>
        <taxon>Candidatus Chloroheliaceae</taxon>
        <taxon>Candidatus Chlorohelix</taxon>
    </lineage>
</organism>
<dbReference type="PROSITE" id="PS50991">
    <property type="entry name" value="PYR_CT"/>
    <property type="match status" value="1"/>
</dbReference>
<dbReference type="Proteomes" id="UP001431572">
    <property type="component" value="Chromosome 2"/>
</dbReference>
<evidence type="ECO:0000313" key="8">
    <source>
        <dbReference type="Proteomes" id="UP001431572"/>
    </source>
</evidence>
<dbReference type="AlphaFoldDB" id="A0A8T7M8G9"/>
<evidence type="ECO:0000313" key="6">
    <source>
        <dbReference type="EMBL" id="WJW68343.1"/>
    </source>
</evidence>
<dbReference type="Pfam" id="PF22617">
    <property type="entry name" value="HCS_D2"/>
    <property type="match status" value="1"/>
</dbReference>
<dbReference type="PROSITE" id="PS00816">
    <property type="entry name" value="AIPM_HOMOCIT_SYNTH_2"/>
    <property type="match status" value="1"/>
</dbReference>
<dbReference type="InterPro" id="IPR000891">
    <property type="entry name" value="PYR_CT"/>
</dbReference>
<dbReference type="RefSeq" id="WP_341470248.1">
    <property type="nucleotide sequence ID" value="NZ_CP128400.1"/>
</dbReference>